<evidence type="ECO:0000313" key="1">
    <source>
        <dbReference type="Proteomes" id="UP000790787"/>
    </source>
</evidence>
<protein>
    <submittedName>
        <fullName evidence="2">Uncharacterized protein LOC142164825</fullName>
    </submittedName>
</protein>
<evidence type="ECO:0000313" key="2">
    <source>
        <dbReference type="RefSeq" id="XP_075079670.1"/>
    </source>
</evidence>
<dbReference type="RefSeq" id="XP_075079670.1">
    <property type="nucleotide sequence ID" value="XM_075223569.1"/>
</dbReference>
<proteinExistence type="predicted"/>
<reference evidence="2" key="2">
    <citation type="submission" date="2025-08" db="UniProtKB">
        <authorList>
            <consortium name="RefSeq"/>
        </authorList>
    </citation>
    <scope>IDENTIFICATION</scope>
    <source>
        <tissue evidence="2">Leaf</tissue>
    </source>
</reference>
<sequence length="199" mass="22063">MPDIMLFPARMEAIASDSVIIGVSRDSLSSHVYMSTPVGDSIVVGRVYRSCLVILGSFETKADLLLLGMVDFDITLGMDWVSPYHTILDYHAKIVTLAMPGLPRIEWRGALDYVPSRVIPFLNAHRMVEKGCNAYLAFIRDVSVDTPTMESVLVVRDYLDVFLVDLMGMPPDKDVDFGIDLLSLVEQGHSEEQASIATH</sequence>
<name>A0AC58S3V2_TOBAC</name>
<gene>
    <name evidence="2" type="primary">LOC142164825</name>
</gene>
<keyword evidence="1" id="KW-1185">Reference proteome</keyword>
<dbReference type="Proteomes" id="UP000790787">
    <property type="component" value="Chromosome 1"/>
</dbReference>
<organism evidence="1 2">
    <name type="scientific">Nicotiana tabacum</name>
    <name type="common">Common tobacco</name>
    <dbReference type="NCBI Taxonomy" id="4097"/>
    <lineage>
        <taxon>Eukaryota</taxon>
        <taxon>Viridiplantae</taxon>
        <taxon>Streptophyta</taxon>
        <taxon>Embryophyta</taxon>
        <taxon>Tracheophyta</taxon>
        <taxon>Spermatophyta</taxon>
        <taxon>Magnoliopsida</taxon>
        <taxon>eudicotyledons</taxon>
        <taxon>Gunneridae</taxon>
        <taxon>Pentapetalae</taxon>
        <taxon>asterids</taxon>
        <taxon>lamiids</taxon>
        <taxon>Solanales</taxon>
        <taxon>Solanaceae</taxon>
        <taxon>Nicotianoideae</taxon>
        <taxon>Nicotianeae</taxon>
        <taxon>Nicotiana</taxon>
    </lineage>
</organism>
<accession>A0AC58S3V2</accession>
<reference evidence="1" key="1">
    <citation type="journal article" date="2014" name="Nat. Commun.">
        <title>The tobacco genome sequence and its comparison with those of tomato and potato.</title>
        <authorList>
            <person name="Sierro N."/>
            <person name="Battey J.N."/>
            <person name="Ouadi S."/>
            <person name="Bakaher N."/>
            <person name="Bovet L."/>
            <person name="Willig A."/>
            <person name="Goepfert S."/>
            <person name="Peitsch M.C."/>
            <person name="Ivanov N.V."/>
        </authorList>
    </citation>
    <scope>NUCLEOTIDE SEQUENCE [LARGE SCALE GENOMIC DNA]</scope>
</reference>